<dbReference type="GO" id="GO:0009697">
    <property type="term" value="P:salicylic acid biosynthetic process"/>
    <property type="evidence" value="ECO:0007669"/>
    <property type="project" value="TreeGrafter"/>
</dbReference>
<evidence type="ECO:0000259" key="3">
    <source>
        <dbReference type="PROSITE" id="PS51168"/>
    </source>
</evidence>
<evidence type="ECO:0000256" key="2">
    <source>
        <dbReference type="ARBA" id="ARBA00023235"/>
    </source>
</evidence>
<evidence type="ECO:0000256" key="1">
    <source>
        <dbReference type="ARBA" id="ARBA00012404"/>
    </source>
</evidence>
<name>A0A1H6HJT2_MAGFU</name>
<keyword evidence="5" id="KW-1185">Reference proteome</keyword>
<dbReference type="GO" id="GO:0046417">
    <property type="term" value="P:chorismate metabolic process"/>
    <property type="evidence" value="ECO:0007669"/>
    <property type="project" value="InterPro"/>
</dbReference>
<feature type="domain" description="Chorismate mutase" evidence="3">
    <location>
        <begin position="2"/>
        <end position="92"/>
    </location>
</feature>
<dbReference type="Pfam" id="PF01817">
    <property type="entry name" value="CM_2"/>
    <property type="match status" value="1"/>
</dbReference>
<dbReference type="GO" id="GO:0016829">
    <property type="term" value="F:lyase activity"/>
    <property type="evidence" value="ECO:0007669"/>
    <property type="project" value="UniProtKB-KW"/>
</dbReference>
<gene>
    <name evidence="4" type="ORF">SAMN04244559_01559</name>
</gene>
<dbReference type="EC" id="5.4.99.5" evidence="1"/>
<dbReference type="PANTHER" id="PTHR38041">
    <property type="entry name" value="CHORISMATE MUTASE"/>
    <property type="match status" value="1"/>
</dbReference>
<dbReference type="PANTHER" id="PTHR38041:SF1">
    <property type="entry name" value="CHORISMATE MUTASE"/>
    <property type="match status" value="1"/>
</dbReference>
<keyword evidence="2" id="KW-0413">Isomerase</keyword>
<dbReference type="OrthoDB" id="514491at2"/>
<dbReference type="EMBL" id="FNWO01000005">
    <property type="protein sequence ID" value="SEH34203.1"/>
    <property type="molecule type" value="Genomic_DNA"/>
</dbReference>
<evidence type="ECO:0000313" key="4">
    <source>
        <dbReference type="EMBL" id="SEH34203.1"/>
    </source>
</evidence>
<accession>A0A1H6HJT2</accession>
<dbReference type="PROSITE" id="PS51168">
    <property type="entry name" value="CHORISMATE_MUT_2"/>
    <property type="match status" value="1"/>
</dbReference>
<protein>
    <recommendedName>
        <fullName evidence="1">chorismate mutase</fullName>
        <ecNumber evidence="1">5.4.99.5</ecNumber>
    </recommendedName>
</protein>
<dbReference type="Proteomes" id="UP000182983">
    <property type="component" value="Unassembled WGS sequence"/>
</dbReference>
<dbReference type="Gene3D" id="1.20.59.10">
    <property type="entry name" value="Chorismate mutase"/>
    <property type="match status" value="1"/>
</dbReference>
<reference evidence="5" key="1">
    <citation type="submission" date="2016-10" db="EMBL/GenBank/DDBJ databases">
        <authorList>
            <person name="Varghese N."/>
            <person name="Submissions S."/>
        </authorList>
    </citation>
    <scope>NUCLEOTIDE SEQUENCE [LARGE SCALE GENOMIC DNA]</scope>
    <source>
        <strain evidence="5">DSM 13234</strain>
    </source>
</reference>
<dbReference type="SUPFAM" id="SSF48600">
    <property type="entry name" value="Chorismate mutase II"/>
    <property type="match status" value="1"/>
</dbReference>
<dbReference type="SMART" id="SM00830">
    <property type="entry name" value="CM_2"/>
    <property type="match status" value="1"/>
</dbReference>
<dbReference type="InterPro" id="IPR002701">
    <property type="entry name" value="CM_II_prokaryot"/>
</dbReference>
<dbReference type="RefSeq" id="WP_074767204.1">
    <property type="nucleotide sequence ID" value="NZ_FNWO01000005.1"/>
</dbReference>
<dbReference type="InterPro" id="IPR036263">
    <property type="entry name" value="Chorismate_II_sf"/>
</dbReference>
<keyword evidence="4" id="KW-0456">Lyase</keyword>
<sequence>MTVSCGSLAEVRANIDRLDRLIVPLLAERARYVSQAAGFKPDRDAVVDVPRIEDIIIKVRALATENGTAPDLIERIYRAMIESYIAFEDGVWASTHPTP</sequence>
<dbReference type="GO" id="GO:0004106">
    <property type="term" value="F:chorismate mutase activity"/>
    <property type="evidence" value="ECO:0007669"/>
    <property type="project" value="UniProtKB-EC"/>
</dbReference>
<dbReference type="AlphaFoldDB" id="A0A1H6HJT2"/>
<dbReference type="InterPro" id="IPR051331">
    <property type="entry name" value="Chorismate_mutase-related"/>
</dbReference>
<organism evidence="4 5">
    <name type="scientific">Magnetospirillum fulvum</name>
    <name type="common">Rhodospirillum fulvum</name>
    <dbReference type="NCBI Taxonomy" id="1082"/>
    <lineage>
        <taxon>Bacteria</taxon>
        <taxon>Pseudomonadati</taxon>
        <taxon>Pseudomonadota</taxon>
        <taxon>Alphaproteobacteria</taxon>
        <taxon>Rhodospirillales</taxon>
        <taxon>Rhodospirillaceae</taxon>
        <taxon>Magnetospirillum</taxon>
    </lineage>
</organism>
<proteinExistence type="predicted"/>
<keyword evidence="4" id="KW-0670">Pyruvate</keyword>
<evidence type="ECO:0000313" key="5">
    <source>
        <dbReference type="Proteomes" id="UP000182983"/>
    </source>
</evidence>
<dbReference type="InterPro" id="IPR036979">
    <property type="entry name" value="CM_dom_sf"/>
</dbReference>